<sequence>MNKDKLKAFTLIEITIAMLIAAVVIGLCYYTFQLFMNLSHEQQQKKNEQFQAELLQHLLARDFDHARAIYLEEGLLTIQDSSGEIKYTLSSNYILRNQYDLRTDTFQMKVLEHKGEFEGPKLPDQNLINRLSLQLQQEKRIWNQSLFKNYTAQQLLRIEDLQYSFN</sequence>
<dbReference type="RefSeq" id="WP_115169340.1">
    <property type="nucleotide sequence ID" value="NZ_UGYW01000002.1"/>
</dbReference>
<dbReference type="Pfam" id="PF07963">
    <property type="entry name" value="N_methyl"/>
    <property type="match status" value="1"/>
</dbReference>
<dbReference type="EMBL" id="UGYW01000002">
    <property type="protein sequence ID" value="SUJ02386.1"/>
    <property type="molecule type" value="Genomic_DNA"/>
</dbReference>
<evidence type="ECO:0008006" key="4">
    <source>
        <dbReference type="Google" id="ProtNLM"/>
    </source>
</evidence>
<protein>
    <recommendedName>
        <fullName evidence="4">Prepilin-type N-terminal cleavage/methylation domain-containing protein</fullName>
    </recommendedName>
</protein>
<proteinExistence type="predicted"/>
<dbReference type="InterPro" id="IPR045584">
    <property type="entry name" value="Pilin-like"/>
</dbReference>
<keyword evidence="1" id="KW-0812">Transmembrane</keyword>
<accession>A0A380BLI7</accession>
<dbReference type="SUPFAM" id="SSF54523">
    <property type="entry name" value="Pili subunits"/>
    <property type="match status" value="1"/>
</dbReference>
<name>A0A380BLI7_SPHSI</name>
<organism evidence="2 3">
    <name type="scientific">Sphingobacterium spiritivorum</name>
    <name type="common">Flavobacterium spiritivorum</name>
    <dbReference type="NCBI Taxonomy" id="258"/>
    <lineage>
        <taxon>Bacteria</taxon>
        <taxon>Pseudomonadati</taxon>
        <taxon>Bacteroidota</taxon>
        <taxon>Sphingobacteriia</taxon>
        <taxon>Sphingobacteriales</taxon>
        <taxon>Sphingobacteriaceae</taxon>
        <taxon>Sphingobacterium</taxon>
    </lineage>
</organism>
<dbReference type="AlphaFoldDB" id="A0A380BLI7"/>
<evidence type="ECO:0000313" key="2">
    <source>
        <dbReference type="EMBL" id="SUJ02386.1"/>
    </source>
</evidence>
<reference evidence="2 3" key="1">
    <citation type="submission" date="2018-06" db="EMBL/GenBank/DDBJ databases">
        <authorList>
            <consortium name="Pathogen Informatics"/>
            <person name="Doyle S."/>
        </authorList>
    </citation>
    <scope>NUCLEOTIDE SEQUENCE [LARGE SCALE GENOMIC DNA]</scope>
    <source>
        <strain evidence="2 3">NCTC11388</strain>
    </source>
</reference>
<feature type="transmembrane region" description="Helical" evidence="1">
    <location>
        <begin position="12"/>
        <end position="32"/>
    </location>
</feature>
<evidence type="ECO:0000313" key="3">
    <source>
        <dbReference type="Proteomes" id="UP000254893"/>
    </source>
</evidence>
<keyword evidence="1" id="KW-0472">Membrane</keyword>
<keyword evidence="1" id="KW-1133">Transmembrane helix</keyword>
<evidence type="ECO:0000256" key="1">
    <source>
        <dbReference type="SAM" id="Phobius"/>
    </source>
</evidence>
<dbReference type="Proteomes" id="UP000254893">
    <property type="component" value="Unassembled WGS sequence"/>
</dbReference>
<gene>
    <name evidence="2" type="ORF">NCTC11388_00991</name>
</gene>
<dbReference type="InterPro" id="IPR012902">
    <property type="entry name" value="N_methyl_site"/>
</dbReference>